<keyword evidence="8" id="KW-1185">Reference proteome</keyword>
<dbReference type="AlphaFoldDB" id="A0A2N0ZKF5"/>
<accession>A0A2N0ZKF5</accession>
<dbReference type="RefSeq" id="WP_066196861.1">
    <property type="nucleotide sequence ID" value="NZ_CP194732.1"/>
</dbReference>
<dbReference type="EMBL" id="PISD01000009">
    <property type="protein sequence ID" value="PKG29995.1"/>
    <property type="molecule type" value="Genomic_DNA"/>
</dbReference>
<dbReference type="Proteomes" id="UP000233343">
    <property type="component" value="Unassembled WGS sequence"/>
</dbReference>
<dbReference type="GO" id="GO:0005886">
    <property type="term" value="C:plasma membrane"/>
    <property type="evidence" value="ECO:0007669"/>
    <property type="project" value="UniProtKB-SubCell"/>
</dbReference>
<organism evidence="7 8">
    <name type="scientific">Cytobacillus horneckiae</name>
    <dbReference type="NCBI Taxonomy" id="549687"/>
    <lineage>
        <taxon>Bacteria</taxon>
        <taxon>Bacillati</taxon>
        <taxon>Bacillota</taxon>
        <taxon>Bacilli</taxon>
        <taxon>Bacillales</taxon>
        <taxon>Bacillaceae</taxon>
        <taxon>Cytobacillus</taxon>
    </lineage>
</organism>
<keyword evidence="4 6" id="KW-1133">Transmembrane helix</keyword>
<comment type="caution">
    <text evidence="7">The sequence shown here is derived from an EMBL/GenBank/DDBJ whole genome shotgun (WGS) entry which is preliminary data.</text>
</comment>
<feature type="transmembrane region" description="Helical" evidence="6">
    <location>
        <begin position="153"/>
        <end position="173"/>
    </location>
</feature>
<dbReference type="InterPro" id="IPR014108">
    <property type="entry name" value="Caa3-assmbl_CtaG"/>
</dbReference>
<feature type="transmembrane region" description="Helical" evidence="6">
    <location>
        <begin position="122"/>
        <end position="141"/>
    </location>
</feature>
<name>A0A2N0ZKF5_9BACI</name>
<feature type="transmembrane region" description="Helical" evidence="6">
    <location>
        <begin position="74"/>
        <end position="101"/>
    </location>
</feature>
<evidence type="ECO:0000313" key="8">
    <source>
        <dbReference type="Proteomes" id="UP000233343"/>
    </source>
</evidence>
<dbReference type="Pfam" id="PF09678">
    <property type="entry name" value="Caa3_CtaG"/>
    <property type="match status" value="1"/>
</dbReference>
<sequence>MPLSIFGFRALWSPYFFVSLAVVLVLFFLLTIKFRHRFKTSEPLTFKEGAFFTSAIVVLYIIKGSPIDLMGHLMFYAHMIQMAVLYLVVPILFIHGIPTWIWRGVINHPKVQPLFKFFTKPLIALIFFNGLFSFYHIPLIFDFVKTDMTLHTIYTAVLFVFSLFMWWPLVNKLPEHQTLSGLKKIGYIFADGILLTPACALIIFADVPMYATYSDPHAWGQALALCVPSATLANLNLSGPEMFNSMSLLHDQQLGGVIMKVIQEIVYGYILALVFFSWYRNEQSDSKAVENNLMNPRPAE</sequence>
<dbReference type="InterPro" id="IPR019108">
    <property type="entry name" value="Caa3_assmbl_CtaG-rel"/>
</dbReference>
<comment type="subcellular location">
    <subcellularLocation>
        <location evidence="1">Cell membrane</location>
        <topology evidence="1">Multi-pass membrane protein</topology>
    </subcellularLocation>
</comment>
<evidence type="ECO:0000256" key="6">
    <source>
        <dbReference type="SAM" id="Phobius"/>
    </source>
</evidence>
<evidence type="ECO:0000256" key="5">
    <source>
        <dbReference type="ARBA" id="ARBA00023136"/>
    </source>
</evidence>
<evidence type="ECO:0000256" key="4">
    <source>
        <dbReference type="ARBA" id="ARBA00022989"/>
    </source>
</evidence>
<evidence type="ECO:0000256" key="1">
    <source>
        <dbReference type="ARBA" id="ARBA00004651"/>
    </source>
</evidence>
<feature type="transmembrane region" description="Helical" evidence="6">
    <location>
        <begin position="257"/>
        <end position="279"/>
    </location>
</feature>
<keyword evidence="5 6" id="KW-0472">Membrane</keyword>
<keyword evidence="2" id="KW-1003">Cell membrane</keyword>
<feature type="transmembrane region" description="Helical" evidence="6">
    <location>
        <begin position="185"/>
        <end position="205"/>
    </location>
</feature>
<feature type="transmembrane region" description="Helical" evidence="6">
    <location>
        <begin position="217"/>
        <end position="237"/>
    </location>
</feature>
<protein>
    <submittedName>
        <fullName evidence="7">Cytochrome c oxidase assembly factor CtaG</fullName>
    </submittedName>
</protein>
<gene>
    <name evidence="7" type="primary">ctaG</name>
    <name evidence="7" type="ORF">CWS20_05645</name>
</gene>
<evidence type="ECO:0000256" key="3">
    <source>
        <dbReference type="ARBA" id="ARBA00022692"/>
    </source>
</evidence>
<keyword evidence="3 6" id="KW-0812">Transmembrane</keyword>
<reference evidence="7 8" key="1">
    <citation type="journal article" date="2010" name="Int. J. Syst. Evol. Microbiol.">
        <title>Bacillus horneckiae sp. nov., isolated from a spacecraft-assembly clean room.</title>
        <authorList>
            <person name="Vaishampayan P."/>
            <person name="Probst A."/>
            <person name="Krishnamurthi S."/>
            <person name="Ghosh S."/>
            <person name="Osman S."/>
            <person name="McDowall A."/>
            <person name="Ruckmani A."/>
            <person name="Mayilraj S."/>
            <person name="Venkateswaran K."/>
        </authorList>
    </citation>
    <scope>NUCLEOTIDE SEQUENCE [LARGE SCALE GENOMIC DNA]</scope>
    <source>
        <strain evidence="8">1PO1SC</strain>
    </source>
</reference>
<proteinExistence type="predicted"/>
<evidence type="ECO:0000313" key="7">
    <source>
        <dbReference type="EMBL" id="PKG29995.1"/>
    </source>
</evidence>
<evidence type="ECO:0000256" key="2">
    <source>
        <dbReference type="ARBA" id="ARBA00022475"/>
    </source>
</evidence>
<feature type="transmembrane region" description="Helical" evidence="6">
    <location>
        <begin position="12"/>
        <end position="32"/>
    </location>
</feature>
<dbReference type="NCBIfam" id="TIGR02737">
    <property type="entry name" value="caa3_CtaG"/>
    <property type="match status" value="1"/>
</dbReference>